<sequence length="379" mass="40858">MSSRLYLDVHILQTVPPANLNRDDTGSPKSAIYGGVRRSRVSSQSWKRATRQIFADELPKADQATRTKRMQALLANRLAAKFNLPDPAATNLSEALVSQLGIKAGAKKGDTSYLLFFGYQQLDAIADLVADRISELAALQGDALAEAVKDLPVKEQLGSGHPLDVALFGRMVADVKGLNVDAAVQVAHALSTHAAAVEFDYFTAVDDENAADESGAGMIGTVEFNSATLYRYATVGLHQLRDNLADTAAAVDALDLFTDAFARSMPTGHQNTFAHRTLPHLVIASLREDQPVNLVSAFERPVRTADGIAEASMYRLADEHKAVTANWCKAPRLLAATGHTTDPKTEAALADAFGPLVTFAELREKIRQEATAWYAKEAS</sequence>
<name>A0ABS5KH33_9ACTN</name>
<protein>
    <submittedName>
        <fullName evidence="1">Type I-E CRISPR-associated protein Cas7/Cse4/CasC</fullName>
    </submittedName>
</protein>
<dbReference type="EMBL" id="JAAFYZ010000002">
    <property type="protein sequence ID" value="MBS2545347.1"/>
    <property type="molecule type" value="Genomic_DNA"/>
</dbReference>
<dbReference type="Pfam" id="PF09344">
    <property type="entry name" value="Cas_CT1975"/>
    <property type="match status" value="1"/>
</dbReference>
<gene>
    <name evidence="1" type="primary">cas7e</name>
    <name evidence="1" type="ORF">KGQ19_00545</name>
</gene>
<evidence type="ECO:0000313" key="1">
    <source>
        <dbReference type="EMBL" id="MBS2545347.1"/>
    </source>
</evidence>
<organism evidence="1 2">
    <name type="scientific">Catenulispora pinistramenti</name>
    <dbReference type="NCBI Taxonomy" id="2705254"/>
    <lineage>
        <taxon>Bacteria</taxon>
        <taxon>Bacillati</taxon>
        <taxon>Actinomycetota</taxon>
        <taxon>Actinomycetes</taxon>
        <taxon>Catenulisporales</taxon>
        <taxon>Catenulisporaceae</taxon>
        <taxon>Catenulispora</taxon>
    </lineage>
</organism>
<dbReference type="NCBIfam" id="TIGR01869">
    <property type="entry name" value="casC_Cse4"/>
    <property type="match status" value="1"/>
</dbReference>
<evidence type="ECO:0000313" key="2">
    <source>
        <dbReference type="Proteomes" id="UP000730482"/>
    </source>
</evidence>
<keyword evidence="2" id="KW-1185">Reference proteome</keyword>
<comment type="caution">
    <text evidence="1">The sequence shown here is derived from an EMBL/GenBank/DDBJ whole genome shotgun (WGS) entry which is preliminary data.</text>
</comment>
<dbReference type="Proteomes" id="UP000730482">
    <property type="component" value="Unassembled WGS sequence"/>
</dbReference>
<accession>A0ABS5KH33</accession>
<dbReference type="InterPro" id="IPR010148">
    <property type="entry name" value="CRISPR-assoc_prot_CT1975"/>
</dbReference>
<proteinExistence type="predicted"/>
<reference evidence="1 2" key="1">
    <citation type="submission" date="2020-02" db="EMBL/GenBank/DDBJ databases">
        <title>Acidophilic actinobacteria isolated from forest soil.</title>
        <authorList>
            <person name="Golinska P."/>
        </authorList>
    </citation>
    <scope>NUCLEOTIDE SEQUENCE [LARGE SCALE GENOMIC DNA]</scope>
    <source>
        <strain evidence="1 2">NL8</strain>
    </source>
</reference>
<dbReference type="RefSeq" id="WP_212007013.1">
    <property type="nucleotide sequence ID" value="NZ_JAAFYZ010000002.1"/>
</dbReference>